<dbReference type="InterPro" id="IPR034122">
    <property type="entry name" value="Retropepsin-like_bacterial"/>
</dbReference>
<feature type="chain" id="PRO_5046858126" evidence="2">
    <location>
        <begin position="29"/>
        <end position="494"/>
    </location>
</feature>
<dbReference type="InterPro" id="IPR021109">
    <property type="entry name" value="Peptidase_aspartic_dom_sf"/>
</dbReference>
<gene>
    <name evidence="3" type="ORF">I6N96_03635</name>
</gene>
<dbReference type="GO" id="GO:0008233">
    <property type="term" value="F:peptidase activity"/>
    <property type="evidence" value="ECO:0007669"/>
    <property type="project" value="UniProtKB-KW"/>
</dbReference>
<accession>A0ABS4CGS3</accession>
<dbReference type="PROSITE" id="PS51257">
    <property type="entry name" value="PROKAR_LIPOPROTEIN"/>
    <property type="match status" value="1"/>
</dbReference>
<dbReference type="Proteomes" id="UP000673375">
    <property type="component" value="Unassembled WGS sequence"/>
</dbReference>
<evidence type="ECO:0000256" key="2">
    <source>
        <dbReference type="SAM" id="SignalP"/>
    </source>
</evidence>
<keyword evidence="3" id="KW-0645">Protease</keyword>
<dbReference type="Gene3D" id="1.25.40.10">
    <property type="entry name" value="Tetratricopeptide repeat domain"/>
    <property type="match status" value="1"/>
</dbReference>
<dbReference type="InterPro" id="IPR011990">
    <property type="entry name" value="TPR-like_helical_dom_sf"/>
</dbReference>
<evidence type="ECO:0000313" key="4">
    <source>
        <dbReference type="Proteomes" id="UP000673375"/>
    </source>
</evidence>
<dbReference type="GO" id="GO:0006508">
    <property type="term" value="P:proteolysis"/>
    <property type="evidence" value="ECO:0007669"/>
    <property type="project" value="UniProtKB-KW"/>
</dbReference>
<name>A0ABS4CGS3_9ENTE</name>
<organism evidence="3 4">
    <name type="scientific">Enterococcus larvae</name>
    <dbReference type="NCBI Taxonomy" id="2794352"/>
    <lineage>
        <taxon>Bacteria</taxon>
        <taxon>Bacillati</taxon>
        <taxon>Bacillota</taxon>
        <taxon>Bacilli</taxon>
        <taxon>Lactobacillales</taxon>
        <taxon>Enterococcaceae</taxon>
        <taxon>Enterococcus</taxon>
    </lineage>
</organism>
<dbReference type="EMBL" id="JAEDXU010000001">
    <property type="protein sequence ID" value="MBP1045356.1"/>
    <property type="molecule type" value="Genomic_DNA"/>
</dbReference>
<feature type="signal peptide" evidence="2">
    <location>
        <begin position="1"/>
        <end position="28"/>
    </location>
</feature>
<keyword evidence="3" id="KW-0378">Hydrolase</keyword>
<feature type="compositionally biased region" description="Polar residues" evidence="1">
    <location>
        <begin position="46"/>
        <end position="55"/>
    </location>
</feature>
<dbReference type="CDD" id="cd05483">
    <property type="entry name" value="retropepsin_like_bacteria"/>
    <property type="match status" value="1"/>
</dbReference>
<reference evidence="3 4" key="1">
    <citation type="submission" date="2020-12" db="EMBL/GenBank/DDBJ databases">
        <title>Vagococcus allomyrinae sp. nov. and Enterococcus lavae sp. nov., isolated from the larvae of Allomyrina dichotoma.</title>
        <authorList>
            <person name="Lee S.D."/>
        </authorList>
    </citation>
    <scope>NUCLEOTIDE SEQUENCE [LARGE SCALE GENOMIC DNA]</scope>
    <source>
        <strain evidence="3 4">BWM-S5</strain>
    </source>
</reference>
<protein>
    <submittedName>
        <fullName evidence="3">Aspartyl protease family protein</fullName>
    </submittedName>
</protein>
<proteinExistence type="predicted"/>
<dbReference type="Gene3D" id="2.40.70.10">
    <property type="entry name" value="Acid Proteases"/>
    <property type="match status" value="1"/>
</dbReference>
<evidence type="ECO:0000256" key="1">
    <source>
        <dbReference type="SAM" id="MobiDB-lite"/>
    </source>
</evidence>
<dbReference type="Pfam" id="PF13650">
    <property type="entry name" value="Asp_protease_2"/>
    <property type="match status" value="1"/>
</dbReference>
<dbReference type="RefSeq" id="WP_209556124.1">
    <property type="nucleotide sequence ID" value="NZ_JAEDXU010000001.1"/>
</dbReference>
<keyword evidence="4" id="KW-1185">Reference proteome</keyword>
<sequence>MNKQLTTKIMSALLCTGFLVSTLTACQAADSSSQQVSAKESEAEKTTLSSETLTAAENEHTREYYQKQLETAEQQYNRDTENEAYALQYAQALFSLGSFDQAQEIIAPLMNNKQPLPEASYLSAQIHYLNGNYDTAEELYNGLLEEHSDSFGQKATVGLQMVYYQTNQYSKAQELSMEDDDSTKPLLDMMQAFDSGDPYQIDWNGKEKTEIPFTITDPLPIIPIEVNGVKMNALIDTGGDNLVIDQKKTAELGIDTIAQDTGSFAGGNTADIGFGKAESLSMGGIDIHNIPVMIGPFDGFTDAFPDVDNIHAIIGTNVLQQFIPTMDYTTGQLVLRPRNEVGQSQLKEEQKTEEIAEKIPFTLASTHYMFAKGSINGYDGLNMFVDSGLAAEDDAGMILPEETMDLTDIPMPELEDAVGGGMGGSDYQEASFDVDSYGLGNLQLKNGRGFYFTGDTLDMYDDTGFITDALISHNYLKQYKWTIDFDAMDMTFSI</sequence>
<keyword evidence="2" id="KW-0732">Signal</keyword>
<evidence type="ECO:0000313" key="3">
    <source>
        <dbReference type="EMBL" id="MBP1045356.1"/>
    </source>
</evidence>
<dbReference type="SUPFAM" id="SSF50630">
    <property type="entry name" value="Acid proteases"/>
    <property type="match status" value="1"/>
</dbReference>
<dbReference type="SUPFAM" id="SSF48452">
    <property type="entry name" value="TPR-like"/>
    <property type="match status" value="1"/>
</dbReference>
<feature type="region of interest" description="Disordered" evidence="1">
    <location>
        <begin position="31"/>
        <end position="59"/>
    </location>
</feature>
<comment type="caution">
    <text evidence="3">The sequence shown here is derived from an EMBL/GenBank/DDBJ whole genome shotgun (WGS) entry which is preliminary data.</text>
</comment>